<evidence type="ECO:0000313" key="9">
    <source>
        <dbReference type="Proteomes" id="UP000327044"/>
    </source>
</evidence>
<accession>A0A1Y1NCK1</accession>
<evidence type="ECO:0000256" key="4">
    <source>
        <dbReference type="PROSITE-ProRule" id="PRU00023"/>
    </source>
</evidence>
<feature type="repeat" description="ANK" evidence="4">
    <location>
        <begin position="853"/>
        <end position="885"/>
    </location>
</feature>
<evidence type="ECO:0000256" key="1">
    <source>
        <dbReference type="ARBA" id="ARBA00022737"/>
    </source>
</evidence>
<reference evidence="8" key="3">
    <citation type="submission" date="2019-08" db="EMBL/GenBank/DDBJ databases">
        <authorList>
            <consortium name="Photinus pyralis genome working group"/>
            <person name="Fallon T.R."/>
            <person name="Sander Lower S.E."/>
            <person name="Weng J.-K."/>
        </authorList>
    </citation>
    <scope>NUCLEOTIDE SEQUENCE</scope>
    <source>
        <strain evidence="8">1611_PpyrPB1</strain>
        <tissue evidence="8">Whole body</tissue>
    </source>
</reference>
<feature type="repeat" description="ANK" evidence="4">
    <location>
        <begin position="781"/>
        <end position="803"/>
    </location>
</feature>
<dbReference type="EMBL" id="GEZM01007271">
    <property type="protein sequence ID" value="JAV95268.1"/>
    <property type="molecule type" value="Transcribed_RNA"/>
</dbReference>
<organism evidence="7">
    <name type="scientific">Photinus pyralis</name>
    <name type="common">Common eastern firefly</name>
    <name type="synonym">Lampyris pyralis</name>
    <dbReference type="NCBI Taxonomy" id="7054"/>
    <lineage>
        <taxon>Eukaryota</taxon>
        <taxon>Metazoa</taxon>
        <taxon>Ecdysozoa</taxon>
        <taxon>Arthropoda</taxon>
        <taxon>Hexapoda</taxon>
        <taxon>Insecta</taxon>
        <taxon>Pterygota</taxon>
        <taxon>Neoptera</taxon>
        <taxon>Endopterygota</taxon>
        <taxon>Coleoptera</taxon>
        <taxon>Polyphaga</taxon>
        <taxon>Elateriformia</taxon>
        <taxon>Elateroidea</taxon>
        <taxon>Lampyridae</taxon>
        <taxon>Lampyrinae</taxon>
        <taxon>Photinus</taxon>
    </lineage>
</organism>
<feature type="compositionally biased region" description="Basic and acidic residues" evidence="6">
    <location>
        <begin position="581"/>
        <end position="594"/>
    </location>
</feature>
<feature type="region of interest" description="Disordered" evidence="6">
    <location>
        <begin position="581"/>
        <end position="704"/>
    </location>
</feature>
<dbReference type="InterPro" id="IPR021939">
    <property type="entry name" value="KN_motif"/>
</dbReference>
<protein>
    <submittedName>
        <fullName evidence="7">Uncharacterized protein</fullName>
    </submittedName>
</protein>
<dbReference type="EMBL" id="VVIM01000003">
    <property type="protein sequence ID" value="KAB0801012.1"/>
    <property type="molecule type" value="Genomic_DNA"/>
</dbReference>
<evidence type="ECO:0000256" key="3">
    <source>
        <dbReference type="ARBA" id="ARBA00023054"/>
    </source>
</evidence>
<dbReference type="GO" id="GO:0005856">
    <property type="term" value="C:cytoskeleton"/>
    <property type="evidence" value="ECO:0007669"/>
    <property type="project" value="TreeGrafter"/>
</dbReference>
<reference evidence="7" key="1">
    <citation type="journal article" date="2016" name="Sci. Rep.">
        <title>Molecular characterization of firefly nuptial gifts: a multi-omics approach sheds light on postcopulatory sexual selection.</title>
        <authorList>
            <person name="Al-Wathiqui N."/>
            <person name="Fallon T.R."/>
            <person name="South A."/>
            <person name="Weng J.K."/>
            <person name="Lewis S.M."/>
        </authorList>
    </citation>
    <scope>NUCLEOTIDE SEQUENCE</scope>
</reference>
<feature type="compositionally biased region" description="Low complexity" evidence="6">
    <location>
        <begin position="961"/>
        <end position="976"/>
    </location>
</feature>
<evidence type="ECO:0000256" key="2">
    <source>
        <dbReference type="ARBA" id="ARBA00023043"/>
    </source>
</evidence>
<dbReference type="Proteomes" id="UP000327044">
    <property type="component" value="Unassembled WGS sequence"/>
</dbReference>
<evidence type="ECO:0000256" key="6">
    <source>
        <dbReference type="SAM" id="MobiDB-lite"/>
    </source>
</evidence>
<keyword evidence="2 4" id="KW-0040">ANK repeat</keyword>
<evidence type="ECO:0000313" key="7">
    <source>
        <dbReference type="EMBL" id="JAV95268.1"/>
    </source>
</evidence>
<feature type="compositionally biased region" description="Basic and acidic residues" evidence="6">
    <location>
        <begin position="611"/>
        <end position="620"/>
    </location>
</feature>
<dbReference type="PROSITE" id="PS50088">
    <property type="entry name" value="ANK_REPEAT"/>
    <property type="match status" value="2"/>
</dbReference>
<sequence>MEYHGPLPTIARQTDNVGYTWYQQCNCCPYGYHIDLDFVRYCESIGQQADRTGSVKRRRDRRRQRQSMEVLLGLEPPVIHTLEKIHQKAIEEELPHSNTNKSSLIQDDLYEVVSDFERTLQRSKGKKLSSNLPDVTAVHETLHRAPSLSSMSSASGSSMTVLPSVADAANGPREYDTISVESYGLSPAALQNIREQMALSLERTKELEERVKLIPSLQAQLSVLKEEKRQLLLQLRTEMNAVNRKYINNTVTLPHVRLRSNSLTHSASVESIHKKERQPPPIPRRDFGVMCSVLTRNVGVGHQNPKTKSVSTTTVNGDANSGYSDKWYKEKIRFLTTDNQVPFFPNSNINEFKSSPILCAKTTQTQPSRQCYEASSQTIIEPKVQTAHSYTQTAEHKKSFNTIGLLATVVTADASSEAYVKTATVGVSDHTLDEDTCSKCVQEKNKLSHAQEGLNTDGSSISLASLAVPRSKSFNLGEDRLNLTPRNRTVACQYEPSNLHKACQHESKTQSKACQNEIIKVYHKAMQYESFSLTKFTDTKDLRNEIRHVGCNTKQITKDTSEIGCNTKYVSLDDSFCSKCQRKEKDDSPKKEENAMPSKIPRPQIPTTPVESRKFRRQDTYTKIPASANEASGLSGLDLSPKHDNDPPSPLEKVKQSYKLSKISSSTSQNGVDATFKTEQESTSLPESDLCQSNAQGHRKKVKPSKEMQAALKVLNDSLQKGQTKNLKNQLKNAINIIQQEWFKISSLINADPLDVEDYLDCFEDISSDLLHYVVNMVDVSGNTAMHYAVSHGNFDVVSILLDSKVCDINQLNTAGYTSVMLVSLAEMCSPTHANVVRRLFQLADVNIRAKQHGQTALMLAVSHGRLDMVQMLLEAGADINIQDEDGSTALMCASEHGHIDIVKHFLSQPDCDSTIIDVDGSTALKIAMEAGYRHIGVLLYAHERNLHSAPHGSKLKRNKSTSLSPKVPSSPLPLRSSHRALTDIKSTK</sequence>
<dbReference type="AlphaFoldDB" id="A0A1Y1NCK1"/>
<dbReference type="InterPro" id="IPR002110">
    <property type="entry name" value="Ankyrin_rpt"/>
</dbReference>
<dbReference type="Gene3D" id="1.25.40.20">
    <property type="entry name" value="Ankyrin repeat-containing domain"/>
    <property type="match status" value="1"/>
</dbReference>
<dbReference type="PROSITE" id="PS50297">
    <property type="entry name" value="ANK_REP_REGION"/>
    <property type="match status" value="2"/>
</dbReference>
<keyword evidence="1" id="KW-0677">Repeat</keyword>
<dbReference type="SMART" id="SM00248">
    <property type="entry name" value="ANK"/>
    <property type="match status" value="4"/>
</dbReference>
<feature type="region of interest" description="Disordered" evidence="6">
    <location>
        <begin position="950"/>
        <end position="989"/>
    </location>
</feature>
<gene>
    <name evidence="8" type="ORF">PPYR_05366</name>
</gene>
<dbReference type="Pfam" id="PF12075">
    <property type="entry name" value="KN_motif"/>
    <property type="match status" value="1"/>
</dbReference>
<dbReference type="PRINTS" id="PR01415">
    <property type="entry name" value="ANKYRIN"/>
</dbReference>
<feature type="compositionally biased region" description="Polar residues" evidence="6">
    <location>
        <begin position="681"/>
        <end position="696"/>
    </location>
</feature>
<evidence type="ECO:0000313" key="8">
    <source>
        <dbReference type="EMBL" id="KAB0801012.1"/>
    </source>
</evidence>
<keyword evidence="3 5" id="KW-0175">Coiled coil</keyword>
<name>A0A1Y1NCK1_PHOPY</name>
<dbReference type="GO" id="GO:0030837">
    <property type="term" value="P:negative regulation of actin filament polymerization"/>
    <property type="evidence" value="ECO:0007669"/>
    <property type="project" value="InterPro"/>
</dbReference>
<dbReference type="Pfam" id="PF13637">
    <property type="entry name" value="Ank_4"/>
    <property type="match status" value="1"/>
</dbReference>
<dbReference type="FunFam" id="1.25.40.20:FF:000243">
    <property type="entry name" value="Uncharacterized protein, isoform D"/>
    <property type="match status" value="1"/>
</dbReference>
<reference evidence="8 9" key="2">
    <citation type="journal article" date="2018" name="Elife">
        <title>Firefly genomes illuminate parallel origins of bioluminescence in beetles.</title>
        <authorList>
            <person name="Fallon T.R."/>
            <person name="Lower S.E."/>
            <person name="Chang C.H."/>
            <person name="Bessho-Uehara M."/>
            <person name="Martin G.J."/>
            <person name="Bewick A.J."/>
            <person name="Behringer M."/>
            <person name="Debat H.J."/>
            <person name="Wong I."/>
            <person name="Day J.C."/>
            <person name="Suvorov A."/>
            <person name="Silva C.J."/>
            <person name="Stanger-Hall K.F."/>
            <person name="Hall D.W."/>
            <person name="Schmitz R.J."/>
            <person name="Nelson D.R."/>
            <person name="Lewis S.M."/>
            <person name="Shigenobu S."/>
            <person name="Bybee S.M."/>
            <person name="Larracuente A.M."/>
            <person name="Oba Y."/>
            <person name="Weng J.K."/>
        </authorList>
    </citation>
    <scope>NUCLEOTIDE SEQUENCE [LARGE SCALE GENOMIC DNA]</scope>
    <source>
        <strain evidence="8">1611_PpyrPB1</strain>
        <tissue evidence="8">Whole body</tissue>
    </source>
</reference>
<dbReference type="PANTHER" id="PTHR24168:SF21">
    <property type="entry name" value="KANK, ISOFORM D"/>
    <property type="match status" value="1"/>
</dbReference>
<proteinExistence type="predicted"/>
<dbReference type="InParanoid" id="A0A1Y1NCK1"/>
<dbReference type="Pfam" id="PF00023">
    <property type="entry name" value="Ank"/>
    <property type="match status" value="1"/>
</dbReference>
<dbReference type="InterPro" id="IPR047184">
    <property type="entry name" value="KANK1-4"/>
</dbReference>
<dbReference type="InterPro" id="IPR036770">
    <property type="entry name" value="Ankyrin_rpt-contain_sf"/>
</dbReference>
<feature type="coiled-coil region" evidence="5">
    <location>
        <begin position="190"/>
        <end position="245"/>
    </location>
</feature>
<dbReference type="GO" id="GO:0005737">
    <property type="term" value="C:cytoplasm"/>
    <property type="evidence" value="ECO:0007669"/>
    <property type="project" value="TreeGrafter"/>
</dbReference>
<feature type="compositionally biased region" description="Low complexity" evidence="6">
    <location>
        <begin position="657"/>
        <end position="668"/>
    </location>
</feature>
<keyword evidence="9" id="KW-1185">Reference proteome</keyword>
<dbReference type="EMBL" id="GEZM01007272">
    <property type="protein sequence ID" value="JAV95267.1"/>
    <property type="molecule type" value="Transcribed_RNA"/>
</dbReference>
<evidence type="ECO:0000256" key="5">
    <source>
        <dbReference type="SAM" id="Coils"/>
    </source>
</evidence>
<dbReference type="FunCoup" id="A0A1Y1NCK1">
    <property type="interactions" value="86"/>
</dbReference>
<feature type="region of interest" description="Disordered" evidence="6">
    <location>
        <begin position="267"/>
        <end position="286"/>
    </location>
</feature>
<dbReference type="SUPFAM" id="SSF48403">
    <property type="entry name" value="Ankyrin repeat"/>
    <property type="match status" value="1"/>
</dbReference>
<dbReference type="PANTHER" id="PTHR24168">
    <property type="entry name" value="KN MOTIF AND ANKYRIN REPEAT DOMAIN-CONTAINING"/>
    <property type="match status" value="1"/>
</dbReference>